<dbReference type="EMBL" id="KN817526">
    <property type="protein sequence ID" value="KJA26817.1"/>
    <property type="molecule type" value="Genomic_DNA"/>
</dbReference>
<proteinExistence type="predicted"/>
<reference evidence="3" key="1">
    <citation type="submission" date="2014-04" db="EMBL/GenBank/DDBJ databases">
        <title>Evolutionary Origins and Diversification of the Mycorrhizal Mutualists.</title>
        <authorList>
            <consortium name="DOE Joint Genome Institute"/>
            <consortium name="Mycorrhizal Genomics Consortium"/>
            <person name="Kohler A."/>
            <person name="Kuo A."/>
            <person name="Nagy L.G."/>
            <person name="Floudas D."/>
            <person name="Copeland A."/>
            <person name="Barry K.W."/>
            <person name="Cichocki N."/>
            <person name="Veneault-Fourrey C."/>
            <person name="LaButti K."/>
            <person name="Lindquist E.A."/>
            <person name="Lipzen A."/>
            <person name="Lundell T."/>
            <person name="Morin E."/>
            <person name="Murat C."/>
            <person name="Riley R."/>
            <person name="Ohm R."/>
            <person name="Sun H."/>
            <person name="Tunlid A."/>
            <person name="Henrissat B."/>
            <person name="Grigoriev I.V."/>
            <person name="Hibbett D.S."/>
            <person name="Martin F."/>
        </authorList>
    </citation>
    <scope>NUCLEOTIDE SEQUENCE [LARGE SCALE GENOMIC DNA]</scope>
    <source>
        <strain evidence="3">FD-334 SS-4</strain>
    </source>
</reference>
<accession>A0A0D2LGP7</accession>
<organism evidence="2 3">
    <name type="scientific">Hypholoma sublateritium (strain FD-334 SS-4)</name>
    <dbReference type="NCBI Taxonomy" id="945553"/>
    <lineage>
        <taxon>Eukaryota</taxon>
        <taxon>Fungi</taxon>
        <taxon>Dikarya</taxon>
        <taxon>Basidiomycota</taxon>
        <taxon>Agaricomycotina</taxon>
        <taxon>Agaricomycetes</taxon>
        <taxon>Agaricomycetidae</taxon>
        <taxon>Agaricales</taxon>
        <taxon>Agaricineae</taxon>
        <taxon>Strophariaceae</taxon>
        <taxon>Hypholoma</taxon>
    </lineage>
</organism>
<gene>
    <name evidence="2" type="ORF">HYPSUDRAFT_35973</name>
</gene>
<protein>
    <submittedName>
        <fullName evidence="2">Uncharacterized protein</fullName>
    </submittedName>
</protein>
<evidence type="ECO:0000256" key="1">
    <source>
        <dbReference type="SAM" id="MobiDB-lite"/>
    </source>
</evidence>
<dbReference type="Proteomes" id="UP000054270">
    <property type="component" value="Unassembled WGS sequence"/>
</dbReference>
<name>A0A0D2LGP7_HYPSF</name>
<evidence type="ECO:0000313" key="2">
    <source>
        <dbReference type="EMBL" id="KJA26817.1"/>
    </source>
</evidence>
<dbReference type="AlphaFoldDB" id="A0A0D2LGP7"/>
<keyword evidence="3" id="KW-1185">Reference proteome</keyword>
<sequence>MDANSSIDANNALKPENDRVSNKNKILTRTTPAYNGTPSAWNATEPVELQLHHPIRLVGEKQSTGRPTPLKLCGYIFRLDDILDWMDSRGLMIDYVGPSFNRVDCGWGRIVNALYPHGIYYRMVFAPVIHRDGHLLKKKCPQMALILGSNETKKERDATRNMMKIELIHRVLKIPMGALGPPLWYAPTEVY</sequence>
<feature type="region of interest" description="Disordered" evidence="1">
    <location>
        <begin position="1"/>
        <end position="26"/>
    </location>
</feature>
<evidence type="ECO:0000313" key="3">
    <source>
        <dbReference type="Proteomes" id="UP000054270"/>
    </source>
</evidence>